<keyword evidence="6" id="KW-0479">Metal-binding</keyword>
<reference evidence="19" key="2">
    <citation type="submission" date="2022-03" db="EMBL/GenBank/DDBJ databases">
        <title>Draft title - Genomic analysis of global carrot germplasm unveils the trajectory of domestication and the origin of high carotenoid orange carrot.</title>
        <authorList>
            <person name="Iorizzo M."/>
            <person name="Ellison S."/>
            <person name="Senalik D."/>
            <person name="Macko-Podgorni A."/>
            <person name="Grzebelus D."/>
            <person name="Bostan H."/>
            <person name="Rolling W."/>
            <person name="Curaba J."/>
            <person name="Simon P."/>
        </authorList>
    </citation>
    <scope>NUCLEOTIDE SEQUENCE</scope>
    <source>
        <tissue evidence="19">Leaf</tissue>
    </source>
</reference>
<dbReference type="GO" id="GO:0015031">
    <property type="term" value="P:protein transport"/>
    <property type="evidence" value="ECO:0007669"/>
    <property type="project" value="UniProtKB-KW"/>
</dbReference>
<dbReference type="GO" id="GO:0005525">
    <property type="term" value="F:GTP binding"/>
    <property type="evidence" value="ECO:0007669"/>
    <property type="project" value="UniProtKB-KW"/>
</dbReference>
<dbReference type="Pfam" id="PF11886">
    <property type="entry name" value="TOC159_MAD"/>
    <property type="match status" value="1"/>
</dbReference>
<dbReference type="GO" id="GO:0045036">
    <property type="term" value="P:protein targeting to chloroplast"/>
    <property type="evidence" value="ECO:0007669"/>
    <property type="project" value="InterPro"/>
</dbReference>
<sequence>MDNAKENVGRDETIDKLKKIRVKSLRLAQRLGQTASHPAMAQILYRLGLTEQLRGGHVDAFNFNHAWAMAEQLELAGKEPLDFSCTIMVLGKSGVGKSATINSRSSDVKDVVGTVNGIKVRLIDTPGLLPLWSDQQRNRKMLHSVKRFIERSSPDVVLYFDRLNYHDRNSDDELLLQTITNAFGPSIWVNTIVVFTHAASATPEGPDGVATDYNRYVTERSLAVQRAIRRVSEMMLMNPVALVENHLACRTDRAGRRVLPNGLVWKPHLLMLCFASKILGEANELLKSQNVVLERPYRGGPELLPVTHVLTSLLQPKAKLKLPLEEYDIDDNTLDDNLDEVLESDDDLNYDELPPFKPLTRSQVAKLSKSQQEAYYDELDYREKLYVKKQLQDLKQWRMMKKMEAEAKEFTSDQSTGGEAHEPLPVIDCPVPDSFDSDDPVHRYRFSTNQVNVGPVKSSDTWDHVDGYEGVYMNKLIEVMNKVPISFTGRIKKNKKEALFAMEVTGFVKHGKKKETTISFDLQQIDSDIAYTIRSDTTFSNFRRNKATAGLSVTRVGDALSAGVRVEDKIMVSRRSQVVMMGAATTRGSNVAYAGGLEATLRDKQFPLGRALTTMSFDMMACYGGFLRSWNAKSQIPIGRFTDFIGGLKLNNSGEGQVSIGLKSTEYSQLALLALVPLLSTILTRLFARFE</sequence>
<organism evidence="19 20">
    <name type="scientific">Daucus carota subsp. sativus</name>
    <name type="common">Carrot</name>
    <dbReference type="NCBI Taxonomy" id="79200"/>
    <lineage>
        <taxon>Eukaryota</taxon>
        <taxon>Viridiplantae</taxon>
        <taxon>Streptophyta</taxon>
        <taxon>Embryophyta</taxon>
        <taxon>Tracheophyta</taxon>
        <taxon>Spermatophyta</taxon>
        <taxon>Magnoliopsida</taxon>
        <taxon>eudicotyledons</taxon>
        <taxon>Gunneridae</taxon>
        <taxon>Pentapetalae</taxon>
        <taxon>asterids</taxon>
        <taxon>campanulids</taxon>
        <taxon>Apiales</taxon>
        <taxon>Apiaceae</taxon>
        <taxon>Apioideae</taxon>
        <taxon>Scandiceae</taxon>
        <taxon>Daucinae</taxon>
        <taxon>Daucus</taxon>
        <taxon>Daucus sect. Daucus</taxon>
    </lineage>
</organism>
<dbReference type="InterPro" id="IPR006703">
    <property type="entry name" value="G_AIG1"/>
</dbReference>
<protein>
    <recommendedName>
        <fullName evidence="18">AIG1-type G domain-containing protein</fullName>
    </recommendedName>
</protein>
<proteinExistence type="inferred from homology"/>
<keyword evidence="3" id="KW-0150">Chloroplast</keyword>
<evidence type="ECO:0000256" key="7">
    <source>
        <dbReference type="ARBA" id="ARBA00022741"/>
    </source>
</evidence>
<dbReference type="SUPFAM" id="SSF52540">
    <property type="entry name" value="P-loop containing nucleoside triphosphate hydrolases"/>
    <property type="match status" value="1"/>
</dbReference>
<keyword evidence="8" id="KW-0378">Hydrolase</keyword>
<keyword evidence="5" id="KW-0812">Transmembrane</keyword>
<reference evidence="19" key="1">
    <citation type="journal article" date="2016" name="Nat. Genet.">
        <title>A high-quality carrot genome assembly provides new insights into carotenoid accumulation and asterid genome evolution.</title>
        <authorList>
            <person name="Iorizzo M."/>
            <person name="Ellison S."/>
            <person name="Senalik D."/>
            <person name="Zeng P."/>
            <person name="Satapoomin P."/>
            <person name="Huang J."/>
            <person name="Bowman M."/>
            <person name="Iovene M."/>
            <person name="Sanseverino W."/>
            <person name="Cavagnaro P."/>
            <person name="Yildiz M."/>
            <person name="Macko-Podgorni A."/>
            <person name="Moranska E."/>
            <person name="Grzebelus E."/>
            <person name="Grzebelus D."/>
            <person name="Ashrafi H."/>
            <person name="Zheng Z."/>
            <person name="Cheng S."/>
            <person name="Spooner D."/>
            <person name="Van Deynze A."/>
            <person name="Simon P."/>
        </authorList>
    </citation>
    <scope>NUCLEOTIDE SEQUENCE</scope>
    <source>
        <tissue evidence="19">Leaf</tissue>
    </source>
</reference>
<evidence type="ECO:0000256" key="14">
    <source>
        <dbReference type="ARBA" id="ARBA00023136"/>
    </source>
</evidence>
<evidence type="ECO:0000256" key="12">
    <source>
        <dbReference type="ARBA" id="ARBA00022989"/>
    </source>
</evidence>
<dbReference type="Pfam" id="PF04548">
    <property type="entry name" value="AIG1"/>
    <property type="match status" value="1"/>
</dbReference>
<evidence type="ECO:0000256" key="13">
    <source>
        <dbReference type="ARBA" id="ARBA00023134"/>
    </source>
</evidence>
<evidence type="ECO:0000256" key="16">
    <source>
        <dbReference type="ARBA" id="ARBA00023775"/>
    </source>
</evidence>
<keyword evidence="7" id="KW-0547">Nucleotide-binding</keyword>
<comment type="cofactor">
    <cofactor evidence="1">
        <name>Mg(2+)</name>
        <dbReference type="ChEBI" id="CHEBI:18420"/>
    </cofactor>
</comment>
<keyword evidence="4" id="KW-0934">Plastid</keyword>
<dbReference type="PANTHER" id="PTHR10903:SF135">
    <property type="entry name" value="TRANSLOCASE OF CHLOROPLAST 120, CHLOROPLASTIC-RELATED"/>
    <property type="match status" value="1"/>
</dbReference>
<keyword evidence="13" id="KW-0342">GTP-binding</keyword>
<keyword evidence="9" id="KW-1002">Plastid outer membrane</keyword>
<comment type="subcellular location">
    <subcellularLocation>
        <location evidence="15">Plastid</location>
        <location evidence="15">Chloroplast outer membrane</location>
        <topology evidence="15">Single-pass membrane protein</topology>
    </subcellularLocation>
</comment>
<evidence type="ECO:0000256" key="17">
    <source>
        <dbReference type="ARBA" id="ARBA00045184"/>
    </source>
</evidence>
<keyword evidence="2" id="KW-0813">Transport</keyword>
<dbReference type="InterPro" id="IPR027417">
    <property type="entry name" value="P-loop_NTPase"/>
</dbReference>
<keyword evidence="12" id="KW-1133">Transmembrane helix</keyword>
<dbReference type="GO" id="GO:0046872">
    <property type="term" value="F:metal ion binding"/>
    <property type="evidence" value="ECO:0007669"/>
    <property type="project" value="UniProtKB-KW"/>
</dbReference>
<dbReference type="Proteomes" id="UP000077755">
    <property type="component" value="Chromosome 1"/>
</dbReference>
<dbReference type="EMBL" id="CP093343">
    <property type="protein sequence ID" value="WOG84193.1"/>
    <property type="molecule type" value="Genomic_DNA"/>
</dbReference>
<keyword evidence="20" id="KW-1185">Reference proteome</keyword>
<evidence type="ECO:0000256" key="10">
    <source>
        <dbReference type="ARBA" id="ARBA00022842"/>
    </source>
</evidence>
<dbReference type="NCBIfam" id="TIGR00993">
    <property type="entry name" value="3a0901s04IAP86"/>
    <property type="match status" value="1"/>
</dbReference>
<dbReference type="InterPro" id="IPR024283">
    <property type="entry name" value="TOC159_MAD"/>
</dbReference>
<evidence type="ECO:0000256" key="9">
    <source>
        <dbReference type="ARBA" id="ARBA00022805"/>
    </source>
</evidence>
<evidence type="ECO:0000259" key="18">
    <source>
        <dbReference type="PROSITE" id="PS51720"/>
    </source>
</evidence>
<name>A0AAF1AIW8_DAUCS</name>
<dbReference type="PANTHER" id="PTHR10903">
    <property type="entry name" value="GTPASE, IMAP FAMILY MEMBER-RELATED"/>
    <property type="match status" value="1"/>
</dbReference>
<evidence type="ECO:0000256" key="3">
    <source>
        <dbReference type="ARBA" id="ARBA00022528"/>
    </source>
</evidence>
<dbReference type="InterPro" id="IPR045058">
    <property type="entry name" value="GIMA/IAN/Toc"/>
</dbReference>
<accession>A0AAF1AIW8</accession>
<dbReference type="GO" id="GO:0009707">
    <property type="term" value="C:chloroplast outer membrane"/>
    <property type="evidence" value="ECO:0007669"/>
    <property type="project" value="UniProtKB-SubCell"/>
</dbReference>
<dbReference type="GO" id="GO:0003924">
    <property type="term" value="F:GTPase activity"/>
    <property type="evidence" value="ECO:0007669"/>
    <property type="project" value="InterPro"/>
</dbReference>
<comment type="function">
    <text evidence="17">GTPase involved in protein precursor import into chloroplasts. Seems to recognize chloroplast-destined precursor proteins and regulate their presentation to the translocation channel through GTP hydrolysis. Probably specialized in the import of nuclear encoded non-photosynthetic preproteins from the cytoplasm to the chloroplast.</text>
</comment>
<evidence type="ECO:0000256" key="8">
    <source>
        <dbReference type="ARBA" id="ARBA00022801"/>
    </source>
</evidence>
<feature type="domain" description="AIG1-type G" evidence="18">
    <location>
        <begin position="82"/>
        <end position="296"/>
    </location>
</feature>
<dbReference type="Gene3D" id="3.40.50.300">
    <property type="entry name" value="P-loop containing nucleotide triphosphate hydrolases"/>
    <property type="match status" value="1"/>
</dbReference>
<evidence type="ECO:0000256" key="4">
    <source>
        <dbReference type="ARBA" id="ARBA00022640"/>
    </source>
</evidence>
<gene>
    <name evidence="19" type="ORF">DCAR_0103374</name>
</gene>
<evidence type="ECO:0000256" key="1">
    <source>
        <dbReference type="ARBA" id="ARBA00001946"/>
    </source>
</evidence>
<evidence type="ECO:0000313" key="19">
    <source>
        <dbReference type="EMBL" id="WOG84193.1"/>
    </source>
</evidence>
<dbReference type="AlphaFoldDB" id="A0AAF1AIW8"/>
<evidence type="ECO:0000313" key="20">
    <source>
        <dbReference type="Proteomes" id="UP000077755"/>
    </source>
</evidence>
<evidence type="ECO:0000256" key="15">
    <source>
        <dbReference type="ARBA" id="ARBA00023766"/>
    </source>
</evidence>
<keyword evidence="10" id="KW-0460">Magnesium</keyword>
<keyword evidence="11" id="KW-0653">Protein transport</keyword>
<evidence type="ECO:0000256" key="6">
    <source>
        <dbReference type="ARBA" id="ARBA00022723"/>
    </source>
</evidence>
<comment type="similarity">
    <text evidence="16">Belongs to the TRAFAC class TrmE-Era-EngA-EngB-Septin-like GTPase superfamily. AIG1/Toc34/Toc159-like paraseptin GTPase family. TOC159 subfamily.</text>
</comment>
<dbReference type="PROSITE" id="PS51720">
    <property type="entry name" value="G_AIG1"/>
    <property type="match status" value="1"/>
</dbReference>
<dbReference type="InterPro" id="IPR005690">
    <property type="entry name" value="Toc86_159"/>
</dbReference>
<evidence type="ECO:0000256" key="11">
    <source>
        <dbReference type="ARBA" id="ARBA00022927"/>
    </source>
</evidence>
<evidence type="ECO:0000256" key="5">
    <source>
        <dbReference type="ARBA" id="ARBA00022692"/>
    </source>
</evidence>
<evidence type="ECO:0000256" key="2">
    <source>
        <dbReference type="ARBA" id="ARBA00022448"/>
    </source>
</evidence>
<keyword evidence="14" id="KW-0472">Membrane</keyword>